<dbReference type="InterPro" id="IPR035994">
    <property type="entry name" value="Nucleoside_phosphorylase_sf"/>
</dbReference>
<keyword evidence="3" id="KW-0028">Amino-acid biosynthesis</keyword>
<dbReference type="NCBIfam" id="NF004079">
    <property type="entry name" value="PRK05584.1"/>
    <property type="match status" value="1"/>
</dbReference>
<proteinExistence type="predicted"/>
<dbReference type="GO" id="GO:0008782">
    <property type="term" value="F:adenosylhomocysteine nucleosidase activity"/>
    <property type="evidence" value="ECO:0007669"/>
    <property type="project" value="UniProtKB-EC"/>
</dbReference>
<name>A0A1H2PRV0_9BURK</name>
<dbReference type="Gene3D" id="3.40.50.1580">
    <property type="entry name" value="Nucleoside phosphorylase domain"/>
    <property type="match status" value="1"/>
</dbReference>
<keyword evidence="5" id="KW-0486">Methionine biosynthesis</keyword>
<evidence type="ECO:0000313" key="7">
    <source>
        <dbReference type="EMBL" id="SDV49655.1"/>
    </source>
</evidence>
<dbReference type="RefSeq" id="WP_091910021.1">
    <property type="nucleotide sequence ID" value="NZ_FNLO01000009.1"/>
</dbReference>
<dbReference type="AlphaFoldDB" id="A0A1H2PRV0"/>
<comment type="pathway">
    <text evidence="1">Amino-acid biosynthesis; L-methionine biosynthesis via salvage pathway; S-methyl-5-thio-alpha-D-ribose 1-phosphate from S-methyl-5'-thioadenosine (hydrolase route): step 1/2.</text>
</comment>
<evidence type="ECO:0000259" key="6">
    <source>
        <dbReference type="Pfam" id="PF01048"/>
    </source>
</evidence>
<organism evidence="7 8">
    <name type="scientific">Chitinasiproducens palmae</name>
    <dbReference type="NCBI Taxonomy" id="1770053"/>
    <lineage>
        <taxon>Bacteria</taxon>
        <taxon>Pseudomonadati</taxon>
        <taxon>Pseudomonadota</taxon>
        <taxon>Betaproteobacteria</taxon>
        <taxon>Burkholderiales</taxon>
        <taxon>Burkholderiaceae</taxon>
        <taxon>Chitinasiproducens</taxon>
    </lineage>
</organism>
<dbReference type="GO" id="GO:0008930">
    <property type="term" value="F:methylthioadenosine nucleosidase activity"/>
    <property type="evidence" value="ECO:0007669"/>
    <property type="project" value="InterPro"/>
</dbReference>
<evidence type="ECO:0000256" key="3">
    <source>
        <dbReference type="ARBA" id="ARBA00022605"/>
    </source>
</evidence>
<feature type="domain" description="Nucleoside phosphorylase" evidence="6">
    <location>
        <begin position="8"/>
        <end position="255"/>
    </location>
</feature>
<dbReference type="OrthoDB" id="9792278at2"/>
<dbReference type="CDD" id="cd09008">
    <property type="entry name" value="MTAN"/>
    <property type="match status" value="1"/>
</dbReference>
<protein>
    <recommendedName>
        <fullName evidence="2">adenosylhomocysteine nucleosidase</fullName>
        <ecNumber evidence="2">3.2.2.9</ecNumber>
    </recommendedName>
</protein>
<accession>A0A1H2PRV0</accession>
<dbReference type="GO" id="GO:0019284">
    <property type="term" value="P:L-methionine salvage from S-adenosylmethionine"/>
    <property type="evidence" value="ECO:0007669"/>
    <property type="project" value="TreeGrafter"/>
</dbReference>
<dbReference type="GO" id="GO:0019509">
    <property type="term" value="P:L-methionine salvage from methylthioadenosine"/>
    <property type="evidence" value="ECO:0007669"/>
    <property type="project" value="UniProtKB-UniPathway"/>
</dbReference>
<sequence>MPNTSDAVAIIAALPQEISALLGRLRAAEHARAHLRGGREYLVIERGSRRLVVTLARVGKVAAATTATALIHQFDVGAIVFAGVAGGLAASVGVGDVVVADALRQHDMDASPLFPRFEVPLLGRADFATDVGLSDALADAAQRFLADQATTGADVVPNGRDGRRGGQLHRGLVLSGDRFVADDAARRALLAGSPGALAVEMEGAAVAQVCHEYGVRCAVMRTISDSADASAAEGFTHFLAERASVVSSAILARFLSTTYGLVTPPDEIG</sequence>
<dbReference type="Proteomes" id="UP000243719">
    <property type="component" value="Unassembled WGS sequence"/>
</dbReference>
<dbReference type="EC" id="3.2.2.9" evidence="2"/>
<dbReference type="PANTHER" id="PTHR46832:SF1">
    <property type="entry name" value="5'-METHYLTHIOADENOSINE_S-ADENOSYLHOMOCYSTEINE NUCLEOSIDASE"/>
    <property type="match status" value="1"/>
</dbReference>
<dbReference type="SUPFAM" id="SSF53167">
    <property type="entry name" value="Purine and uridine phosphorylases"/>
    <property type="match status" value="1"/>
</dbReference>
<dbReference type="EMBL" id="FNLO01000009">
    <property type="protein sequence ID" value="SDV49655.1"/>
    <property type="molecule type" value="Genomic_DNA"/>
</dbReference>
<keyword evidence="4" id="KW-0378">Hydrolase</keyword>
<dbReference type="NCBIfam" id="TIGR01704">
    <property type="entry name" value="MTA_SAH-Nsdase"/>
    <property type="match status" value="1"/>
</dbReference>
<dbReference type="GO" id="GO:0009164">
    <property type="term" value="P:nucleoside catabolic process"/>
    <property type="evidence" value="ECO:0007669"/>
    <property type="project" value="InterPro"/>
</dbReference>
<keyword evidence="8" id="KW-1185">Reference proteome</keyword>
<dbReference type="GO" id="GO:0005829">
    <property type="term" value="C:cytosol"/>
    <property type="evidence" value="ECO:0007669"/>
    <property type="project" value="TreeGrafter"/>
</dbReference>
<evidence type="ECO:0000256" key="4">
    <source>
        <dbReference type="ARBA" id="ARBA00022801"/>
    </source>
</evidence>
<dbReference type="InterPro" id="IPR000845">
    <property type="entry name" value="Nucleoside_phosphorylase_d"/>
</dbReference>
<evidence type="ECO:0000256" key="5">
    <source>
        <dbReference type="ARBA" id="ARBA00023167"/>
    </source>
</evidence>
<evidence type="ECO:0000313" key="8">
    <source>
        <dbReference type="Proteomes" id="UP000243719"/>
    </source>
</evidence>
<reference evidence="8" key="1">
    <citation type="submission" date="2016-09" db="EMBL/GenBank/DDBJ databases">
        <authorList>
            <person name="Varghese N."/>
            <person name="Submissions S."/>
        </authorList>
    </citation>
    <scope>NUCLEOTIDE SEQUENCE [LARGE SCALE GENOMIC DNA]</scope>
    <source>
        <strain evidence="8">JS23</strain>
    </source>
</reference>
<evidence type="ECO:0000256" key="1">
    <source>
        <dbReference type="ARBA" id="ARBA00004945"/>
    </source>
</evidence>
<dbReference type="STRING" id="1770053.SAMN05216551_10925"/>
<dbReference type="UniPathway" id="UPA00904">
    <property type="reaction ID" value="UER00871"/>
</dbReference>
<evidence type="ECO:0000256" key="2">
    <source>
        <dbReference type="ARBA" id="ARBA00011974"/>
    </source>
</evidence>
<dbReference type="Pfam" id="PF01048">
    <property type="entry name" value="PNP_UDP_1"/>
    <property type="match status" value="1"/>
</dbReference>
<dbReference type="PANTHER" id="PTHR46832">
    <property type="entry name" value="5'-METHYLTHIOADENOSINE/S-ADENOSYLHOMOCYSTEINE NUCLEOSIDASE"/>
    <property type="match status" value="1"/>
</dbReference>
<gene>
    <name evidence="7" type="ORF">SAMN05216551_10925</name>
</gene>
<dbReference type="InterPro" id="IPR010049">
    <property type="entry name" value="MTA_SAH_Nsdase"/>
</dbReference>